<organism evidence="4 5">
    <name type="scientific">Rhipicephalus sanguineus</name>
    <name type="common">Brown dog tick</name>
    <name type="synonym">Ixodes sanguineus</name>
    <dbReference type="NCBI Taxonomy" id="34632"/>
    <lineage>
        <taxon>Eukaryota</taxon>
        <taxon>Metazoa</taxon>
        <taxon>Ecdysozoa</taxon>
        <taxon>Arthropoda</taxon>
        <taxon>Chelicerata</taxon>
        <taxon>Arachnida</taxon>
        <taxon>Acari</taxon>
        <taxon>Parasitiformes</taxon>
        <taxon>Ixodida</taxon>
        <taxon>Ixodoidea</taxon>
        <taxon>Ixodidae</taxon>
        <taxon>Rhipicephalinae</taxon>
        <taxon>Rhipicephalus</taxon>
        <taxon>Rhipicephalus</taxon>
    </lineage>
</organism>
<evidence type="ECO:0000313" key="5">
    <source>
        <dbReference type="Proteomes" id="UP000821837"/>
    </source>
</evidence>
<feature type="signal peptide" evidence="3">
    <location>
        <begin position="1"/>
        <end position="26"/>
    </location>
</feature>
<gene>
    <name evidence="4" type="ORF">HPB52_002342</name>
</gene>
<protein>
    <submittedName>
        <fullName evidence="4">Uncharacterized protein</fullName>
    </submittedName>
</protein>
<reference evidence="4" key="1">
    <citation type="journal article" date="2020" name="Cell">
        <title>Large-Scale Comparative Analyses of Tick Genomes Elucidate Their Genetic Diversity and Vector Capacities.</title>
        <authorList>
            <consortium name="Tick Genome and Microbiome Consortium (TIGMIC)"/>
            <person name="Jia N."/>
            <person name="Wang J."/>
            <person name="Shi W."/>
            <person name="Du L."/>
            <person name="Sun Y."/>
            <person name="Zhan W."/>
            <person name="Jiang J.F."/>
            <person name="Wang Q."/>
            <person name="Zhang B."/>
            <person name="Ji P."/>
            <person name="Bell-Sakyi L."/>
            <person name="Cui X.M."/>
            <person name="Yuan T.T."/>
            <person name="Jiang B.G."/>
            <person name="Yang W.F."/>
            <person name="Lam T.T."/>
            <person name="Chang Q.C."/>
            <person name="Ding S.J."/>
            <person name="Wang X.J."/>
            <person name="Zhu J.G."/>
            <person name="Ruan X.D."/>
            <person name="Zhao L."/>
            <person name="Wei J.T."/>
            <person name="Ye R.Z."/>
            <person name="Que T.C."/>
            <person name="Du C.H."/>
            <person name="Zhou Y.H."/>
            <person name="Cheng J.X."/>
            <person name="Dai P.F."/>
            <person name="Guo W.B."/>
            <person name="Han X.H."/>
            <person name="Huang E.J."/>
            <person name="Li L.F."/>
            <person name="Wei W."/>
            <person name="Gao Y.C."/>
            <person name="Liu J.Z."/>
            <person name="Shao H.Z."/>
            <person name="Wang X."/>
            <person name="Wang C.C."/>
            <person name="Yang T.C."/>
            <person name="Huo Q.B."/>
            <person name="Li W."/>
            <person name="Chen H.Y."/>
            <person name="Chen S.E."/>
            <person name="Zhou L.G."/>
            <person name="Ni X.B."/>
            <person name="Tian J.H."/>
            <person name="Sheng Y."/>
            <person name="Liu T."/>
            <person name="Pan Y.S."/>
            <person name="Xia L.Y."/>
            <person name="Li J."/>
            <person name="Zhao F."/>
            <person name="Cao W.C."/>
        </authorList>
    </citation>
    <scope>NUCLEOTIDE SEQUENCE</scope>
    <source>
        <strain evidence="4">Rsan-2018</strain>
    </source>
</reference>
<feature type="compositionally biased region" description="Polar residues" evidence="2">
    <location>
        <begin position="658"/>
        <end position="668"/>
    </location>
</feature>
<name>A0A9D4QE48_RHISA</name>
<dbReference type="Proteomes" id="UP000821837">
    <property type="component" value="Chromosome 10"/>
</dbReference>
<dbReference type="EMBL" id="JABSTV010001246">
    <property type="protein sequence ID" value="KAH7975514.1"/>
    <property type="molecule type" value="Genomic_DNA"/>
</dbReference>
<evidence type="ECO:0000256" key="1">
    <source>
        <dbReference type="SAM" id="Coils"/>
    </source>
</evidence>
<feature type="compositionally biased region" description="Polar residues" evidence="2">
    <location>
        <begin position="241"/>
        <end position="252"/>
    </location>
</feature>
<evidence type="ECO:0000256" key="2">
    <source>
        <dbReference type="SAM" id="MobiDB-lite"/>
    </source>
</evidence>
<feature type="region of interest" description="Disordered" evidence="2">
    <location>
        <begin position="386"/>
        <end position="438"/>
    </location>
</feature>
<evidence type="ECO:0000256" key="3">
    <source>
        <dbReference type="SAM" id="SignalP"/>
    </source>
</evidence>
<feature type="compositionally biased region" description="Basic and acidic residues" evidence="2">
    <location>
        <begin position="401"/>
        <end position="410"/>
    </location>
</feature>
<evidence type="ECO:0000313" key="4">
    <source>
        <dbReference type="EMBL" id="KAH7975514.1"/>
    </source>
</evidence>
<feature type="coiled-coil region" evidence="1">
    <location>
        <begin position="497"/>
        <end position="524"/>
    </location>
</feature>
<feature type="chain" id="PRO_5039205398" evidence="3">
    <location>
        <begin position="27"/>
        <end position="668"/>
    </location>
</feature>
<reference evidence="4" key="2">
    <citation type="submission" date="2021-09" db="EMBL/GenBank/DDBJ databases">
        <authorList>
            <person name="Jia N."/>
            <person name="Wang J."/>
            <person name="Shi W."/>
            <person name="Du L."/>
            <person name="Sun Y."/>
            <person name="Zhan W."/>
            <person name="Jiang J."/>
            <person name="Wang Q."/>
            <person name="Zhang B."/>
            <person name="Ji P."/>
            <person name="Sakyi L.B."/>
            <person name="Cui X."/>
            <person name="Yuan T."/>
            <person name="Jiang B."/>
            <person name="Yang W."/>
            <person name="Lam T.T.-Y."/>
            <person name="Chang Q."/>
            <person name="Ding S."/>
            <person name="Wang X."/>
            <person name="Zhu J."/>
            <person name="Ruan X."/>
            <person name="Zhao L."/>
            <person name="Wei J."/>
            <person name="Que T."/>
            <person name="Du C."/>
            <person name="Cheng J."/>
            <person name="Dai P."/>
            <person name="Han X."/>
            <person name="Huang E."/>
            <person name="Gao Y."/>
            <person name="Liu J."/>
            <person name="Shao H."/>
            <person name="Ye R."/>
            <person name="Li L."/>
            <person name="Wei W."/>
            <person name="Wang X."/>
            <person name="Wang C."/>
            <person name="Huo Q."/>
            <person name="Li W."/>
            <person name="Guo W."/>
            <person name="Chen H."/>
            <person name="Chen S."/>
            <person name="Zhou L."/>
            <person name="Zhou L."/>
            <person name="Ni X."/>
            <person name="Tian J."/>
            <person name="Zhou Y."/>
            <person name="Sheng Y."/>
            <person name="Liu T."/>
            <person name="Pan Y."/>
            <person name="Xia L."/>
            <person name="Li J."/>
            <person name="Zhao F."/>
            <person name="Cao W."/>
        </authorList>
    </citation>
    <scope>NUCLEOTIDE SEQUENCE</scope>
    <source>
        <strain evidence="4">Rsan-2018</strain>
        <tissue evidence="4">Larvae</tissue>
    </source>
</reference>
<accession>A0A9D4QE48</accession>
<comment type="caution">
    <text evidence="4">The sequence shown here is derived from an EMBL/GenBank/DDBJ whole genome shotgun (WGS) entry which is preliminary data.</text>
</comment>
<keyword evidence="3" id="KW-0732">Signal</keyword>
<keyword evidence="1" id="KW-0175">Coiled coil</keyword>
<feature type="compositionally biased region" description="Basic residues" evidence="2">
    <location>
        <begin position="424"/>
        <end position="438"/>
    </location>
</feature>
<dbReference type="AlphaFoldDB" id="A0A9D4QE48"/>
<sequence>MQSTKNPFFLLLQLLTMLASAPCQEAQTDGFHLPSKGASNWNDTARFSSWCLTSREQVVQGGPPTLLQSSSSAWNRAWQCPVFDSTASLPVATPIISECSSASSSPSHKFISSRHPPRDFSGHGRAAAMQSTKNPFFLLLQQKTPFSSRWAAFWAFYAHLLTSPRGRRARPNERWTERRLRRDFPAAAATSGGHRSPWIRSHYFSVERSFCLRSEGSVPSTDIVDEGLFTVVALRKRRQQSKGTKGSATDKATSAKIPPKKKTSRVSWRPTAMPRIAAEDFTIVLKPRITVDLKATFHPGELGAKLTSYVNATNSDSISVWPMWEQNIIVVATEDINSANLLAREFSLETSQGPLPMIGHAKISGEVHAKQDFAACSSRVGIMAAAAPRSSGQRPRHLTSRPKDVTRELPTKPPRTLLPDAPISKRHFHPKHHRRHRRRHPIHLTTIGPVLPAGDFPPLTDAGALRRATKKTSSQVGTGARAASSSCSSFPTSSPVFLKLKQELAALRAQNAQLLAKIATLEAGSAPVTPASPLPPLTEITVNAPEPTPMSTTPSVSEPSNTEERFQAIENAMTALMAQLTNMSKSFENLSVTVTQQVTSNIKTWLHGANPRSRRASPLKDVNRPSKFSHAIDLPEVSEDSELLLAQGTEVGVESLPATPNSQYGDST</sequence>
<feature type="region of interest" description="Disordered" evidence="2">
    <location>
        <begin position="240"/>
        <end position="268"/>
    </location>
</feature>
<feature type="region of interest" description="Disordered" evidence="2">
    <location>
        <begin position="649"/>
        <end position="668"/>
    </location>
</feature>
<proteinExistence type="predicted"/>
<keyword evidence="5" id="KW-1185">Reference proteome</keyword>